<dbReference type="Proteomes" id="UP000254808">
    <property type="component" value="Chromosome"/>
</dbReference>
<protein>
    <recommendedName>
        <fullName evidence="4">DUF3996 domain-containing protein</fullName>
    </recommendedName>
</protein>
<proteinExistence type="predicted"/>
<feature type="signal peptide" evidence="1">
    <location>
        <begin position="1"/>
        <end position="22"/>
    </location>
</feature>
<gene>
    <name evidence="2" type="ORF">CYPRO_3155</name>
</gene>
<accession>A0A345UPI7</accession>
<evidence type="ECO:0008006" key="4">
    <source>
        <dbReference type="Google" id="ProtNLM"/>
    </source>
</evidence>
<dbReference type="RefSeq" id="WP_114985482.1">
    <property type="nucleotide sequence ID" value="NZ_CP027806.1"/>
</dbReference>
<reference evidence="2 3" key="1">
    <citation type="submission" date="2018-03" db="EMBL/GenBank/DDBJ databases">
        <title>Phenotypic and genomic properties of Cyclonatronum proteinivorum gen. nov., sp. nov., a haloalkaliphilic bacteroidete from soda lakes possessing Na+-translocating rhodopsin.</title>
        <authorList>
            <person name="Toshchakov S.V."/>
            <person name="Korzhenkov A."/>
            <person name="Samarov N.I."/>
            <person name="Kublanov I.V."/>
            <person name="Muntyan M.S."/>
            <person name="Sorokin D.Y."/>
        </authorList>
    </citation>
    <scope>NUCLEOTIDE SEQUENCE [LARGE SCALE GENOMIC DNA]</scope>
    <source>
        <strain evidence="2 3">Omega</strain>
    </source>
</reference>
<evidence type="ECO:0000313" key="2">
    <source>
        <dbReference type="EMBL" id="AXJ02389.1"/>
    </source>
</evidence>
<name>A0A345UPI7_9BACT</name>
<dbReference type="KEGG" id="cprv:CYPRO_3155"/>
<evidence type="ECO:0000256" key="1">
    <source>
        <dbReference type="SAM" id="SignalP"/>
    </source>
</evidence>
<dbReference type="AlphaFoldDB" id="A0A345UPI7"/>
<sequence length="162" mass="17837">MKKTILLSAFLFCLISAMSLFGQTQTAEAQATDGLVGVGIILGEPSGLAAHYFLTENTALAAGLAWSFSGNNRLHMHIDYQINNFELFDVESGRLSFYYGLGGRMQIREDRHDKLGVRIPLGLNYFFADIPLSIFIEAVPVLDLIPDTDFSANGGLGVRYHF</sequence>
<dbReference type="OrthoDB" id="9810810at2"/>
<keyword evidence="3" id="KW-1185">Reference proteome</keyword>
<organism evidence="2 3">
    <name type="scientific">Cyclonatronum proteinivorum</name>
    <dbReference type="NCBI Taxonomy" id="1457365"/>
    <lineage>
        <taxon>Bacteria</taxon>
        <taxon>Pseudomonadati</taxon>
        <taxon>Balneolota</taxon>
        <taxon>Balneolia</taxon>
        <taxon>Balneolales</taxon>
        <taxon>Cyclonatronaceae</taxon>
        <taxon>Cyclonatronum</taxon>
    </lineage>
</organism>
<dbReference type="EMBL" id="CP027806">
    <property type="protein sequence ID" value="AXJ02389.1"/>
    <property type="molecule type" value="Genomic_DNA"/>
</dbReference>
<feature type="chain" id="PRO_5016988514" description="DUF3996 domain-containing protein" evidence="1">
    <location>
        <begin position="23"/>
        <end position="162"/>
    </location>
</feature>
<evidence type="ECO:0000313" key="3">
    <source>
        <dbReference type="Proteomes" id="UP000254808"/>
    </source>
</evidence>
<keyword evidence="1" id="KW-0732">Signal</keyword>